<dbReference type="InterPro" id="IPR036594">
    <property type="entry name" value="Meth_synthase_dom"/>
</dbReference>
<comment type="caution">
    <text evidence="3">The sequence shown here is derived from an EMBL/GenBank/DDBJ whole genome shotgun (WGS) entry which is preliminary data.</text>
</comment>
<dbReference type="Gene3D" id="1.10.1660.10">
    <property type="match status" value="1"/>
</dbReference>
<name>A0A7C2JZM4_9PLAN</name>
<dbReference type="GO" id="GO:0003677">
    <property type="term" value="F:DNA binding"/>
    <property type="evidence" value="ECO:0007669"/>
    <property type="project" value="UniProtKB-KW"/>
</dbReference>
<proteinExistence type="predicted"/>
<sequence length="312" mass="34173">MQFVSTRQLARAAGVSESSVKRWCDQGLIPSVKTAGGHRRVSLDAATEFLRRSTDPHVRPELLGVPIRRGAGPPSIKRAADEFFEALAAGDEELCRRIVFDLHLAGEPASKICDAVVAEAFHGVGAAWECDQLQVYQERRGCGLCLQLLSEAKLVIPEAKGEAPLAIGGTPQGDPYELPTAMVELVLRQNGWRSRSLGSRLPFETLLKAIDEVRPQLFWLSVSHIDDEAAFLDGYRQFFQQVPAEVVTVVGGRALTDGLRRQMNFAAHCDNLQQLEKFAEVLKRSLSRPGEPGVTLAAAETPLRPRRGSSRA</sequence>
<dbReference type="InterPro" id="IPR009061">
    <property type="entry name" value="DNA-bd_dom_put_sf"/>
</dbReference>
<dbReference type="EMBL" id="DSOK01000395">
    <property type="protein sequence ID" value="HEN16644.1"/>
    <property type="molecule type" value="Genomic_DNA"/>
</dbReference>
<gene>
    <name evidence="3" type="ORF">ENQ76_14380</name>
</gene>
<dbReference type="PROSITE" id="PS51332">
    <property type="entry name" value="B12_BINDING"/>
    <property type="match status" value="1"/>
</dbReference>
<dbReference type="InterPro" id="IPR041657">
    <property type="entry name" value="HTH_17"/>
</dbReference>
<dbReference type="SUPFAM" id="SSF52242">
    <property type="entry name" value="Cobalamin (vitamin B12)-binding domain"/>
    <property type="match status" value="1"/>
</dbReference>
<evidence type="ECO:0000256" key="1">
    <source>
        <dbReference type="SAM" id="MobiDB-lite"/>
    </source>
</evidence>
<dbReference type="AlphaFoldDB" id="A0A7C2JZM4"/>
<feature type="region of interest" description="Disordered" evidence="1">
    <location>
        <begin position="288"/>
        <end position="312"/>
    </location>
</feature>
<dbReference type="InterPro" id="IPR036724">
    <property type="entry name" value="Cobalamin-bd_sf"/>
</dbReference>
<dbReference type="Gene3D" id="3.40.50.280">
    <property type="entry name" value="Cobalamin-binding domain"/>
    <property type="match status" value="1"/>
</dbReference>
<feature type="domain" description="B12-binding" evidence="2">
    <location>
        <begin position="163"/>
        <end position="292"/>
    </location>
</feature>
<evidence type="ECO:0000259" key="2">
    <source>
        <dbReference type="PROSITE" id="PS51332"/>
    </source>
</evidence>
<dbReference type="GO" id="GO:0031419">
    <property type="term" value="F:cobalamin binding"/>
    <property type="evidence" value="ECO:0007669"/>
    <property type="project" value="InterPro"/>
</dbReference>
<dbReference type="Pfam" id="PF12728">
    <property type="entry name" value="HTH_17"/>
    <property type="match status" value="1"/>
</dbReference>
<dbReference type="InterPro" id="IPR003759">
    <property type="entry name" value="Cbl-bd_cap"/>
</dbReference>
<accession>A0A7C2JZM4</accession>
<evidence type="ECO:0000313" key="3">
    <source>
        <dbReference type="EMBL" id="HEN16644.1"/>
    </source>
</evidence>
<keyword evidence="3" id="KW-0238">DNA-binding</keyword>
<dbReference type="Gene3D" id="1.10.1240.10">
    <property type="entry name" value="Methionine synthase domain"/>
    <property type="match status" value="1"/>
</dbReference>
<protein>
    <submittedName>
        <fullName evidence="3">MerR family DNA-binding transcriptional regulator</fullName>
    </submittedName>
</protein>
<dbReference type="GO" id="GO:0046872">
    <property type="term" value="F:metal ion binding"/>
    <property type="evidence" value="ECO:0007669"/>
    <property type="project" value="InterPro"/>
</dbReference>
<organism evidence="3">
    <name type="scientific">Schlesneria paludicola</name>
    <dbReference type="NCBI Taxonomy" id="360056"/>
    <lineage>
        <taxon>Bacteria</taxon>
        <taxon>Pseudomonadati</taxon>
        <taxon>Planctomycetota</taxon>
        <taxon>Planctomycetia</taxon>
        <taxon>Planctomycetales</taxon>
        <taxon>Planctomycetaceae</taxon>
        <taxon>Schlesneria</taxon>
    </lineage>
</organism>
<dbReference type="Pfam" id="PF02607">
    <property type="entry name" value="B12-binding_2"/>
    <property type="match status" value="1"/>
</dbReference>
<reference evidence="3" key="1">
    <citation type="journal article" date="2020" name="mSystems">
        <title>Genome- and Community-Level Interaction Insights into Carbon Utilization and Element Cycling Functions of Hydrothermarchaeota in Hydrothermal Sediment.</title>
        <authorList>
            <person name="Zhou Z."/>
            <person name="Liu Y."/>
            <person name="Xu W."/>
            <person name="Pan J."/>
            <person name="Luo Z.H."/>
            <person name="Li M."/>
        </authorList>
    </citation>
    <scope>NUCLEOTIDE SEQUENCE [LARGE SCALE GENOMIC DNA]</scope>
    <source>
        <strain evidence="3">SpSt-339</strain>
    </source>
</reference>
<dbReference type="InterPro" id="IPR006158">
    <property type="entry name" value="Cobalamin-bd"/>
</dbReference>
<dbReference type="SUPFAM" id="SSF46955">
    <property type="entry name" value="Putative DNA-binding domain"/>
    <property type="match status" value="1"/>
</dbReference>